<dbReference type="SUPFAM" id="SSF51556">
    <property type="entry name" value="Metallo-dependent hydrolases"/>
    <property type="match status" value="1"/>
</dbReference>
<feature type="signal peptide" evidence="1">
    <location>
        <begin position="1"/>
        <end position="21"/>
    </location>
</feature>
<dbReference type="STRING" id="1254432.SCE1572_49140"/>
<dbReference type="CDD" id="cd01300">
    <property type="entry name" value="YtcJ_like"/>
    <property type="match status" value="1"/>
</dbReference>
<dbReference type="GO" id="GO:0016810">
    <property type="term" value="F:hydrolase activity, acting on carbon-nitrogen (but not peptide) bonds"/>
    <property type="evidence" value="ECO:0007669"/>
    <property type="project" value="InterPro"/>
</dbReference>
<keyword evidence="1" id="KW-0732">Signal</keyword>
<dbReference type="PROSITE" id="PS51257">
    <property type="entry name" value="PROKAR_LIPOPROTEIN"/>
    <property type="match status" value="1"/>
</dbReference>
<dbReference type="EMBL" id="CP003969">
    <property type="protein sequence ID" value="AGP41767.1"/>
    <property type="molecule type" value="Genomic_DNA"/>
</dbReference>
<name>S4Y8H6_SORCE</name>
<evidence type="ECO:0000313" key="3">
    <source>
        <dbReference type="EMBL" id="AGP41767.1"/>
    </source>
</evidence>
<dbReference type="Proteomes" id="UP000014803">
    <property type="component" value="Chromosome"/>
</dbReference>
<sequence length="573" mass="59186">MSNVLRAALLSLVGSLGLGCASPGPPAPGPPARAAAPGAPADLVITAGVVRTLDPRSPLAEAVAVRGERIVFVGSAADAKAFVGPATRVVELPGRAVVPGLVDGHAHLYGLGVALETPSVRGARSAEAAAAVVAEAAKARPRGEWITGRGWDQNLWPGAAFPTHAPLDAAAPEHPVALRRVDGHALWANAAAMRAAGVGRGAQDPPGGRILRDAAGEPTGVFIDSAMDLVEAKIPADPPAVRERRILRAAEEALSSGLTGVHEMGIDDETVAVYRALAAAGRLPIRVHAYLAGAGRLEGLRERAPDADAAGTAMFVLRGVKLFADGALGSRGAALLEPYADEPSTSGLLLMDREALARAARLVADAGFQLAVHAIGDRANRAVLDAFEALGPGRAAALRFRVEHAQIVSPDDLPRFAALGAIASVQPTHATSDMPWAPARLGARRLKGAYAWHSLLASGARVVFGSDFPVEEPSPLLGIYAAVTRQDLSGQPPGGWMPEERLDLDEALLAFTAAPAYAAWAEGQRGRIAEGYVADLTVLGRDLSPDRSLVDTPIDMVVVGGRVARPHRAARAP</sequence>
<organism evidence="3 4">
    <name type="scientific">Sorangium cellulosum So0157-2</name>
    <dbReference type="NCBI Taxonomy" id="1254432"/>
    <lineage>
        <taxon>Bacteria</taxon>
        <taxon>Pseudomonadati</taxon>
        <taxon>Myxococcota</taxon>
        <taxon>Polyangia</taxon>
        <taxon>Polyangiales</taxon>
        <taxon>Polyangiaceae</taxon>
        <taxon>Sorangium</taxon>
    </lineage>
</organism>
<dbReference type="OrthoDB" id="5485695at2"/>
<reference evidence="3 4" key="1">
    <citation type="journal article" date="2013" name="Sci. Rep.">
        <title>Extraordinary expansion of a Sorangium cellulosum genome from an alkaline milieu.</title>
        <authorList>
            <person name="Han K."/>
            <person name="Li Z.F."/>
            <person name="Peng R."/>
            <person name="Zhu L.P."/>
            <person name="Zhou T."/>
            <person name="Wang L.G."/>
            <person name="Li S.G."/>
            <person name="Zhang X.B."/>
            <person name="Hu W."/>
            <person name="Wu Z.H."/>
            <person name="Qin N."/>
            <person name="Li Y.Z."/>
        </authorList>
    </citation>
    <scope>NUCLEOTIDE SEQUENCE [LARGE SCALE GENOMIC DNA]</scope>
    <source>
        <strain evidence="3 4">So0157-2</strain>
    </source>
</reference>
<dbReference type="InterPro" id="IPR033932">
    <property type="entry name" value="YtcJ-like"/>
</dbReference>
<gene>
    <name evidence="3" type="ORF">SCE1572_49140</name>
</gene>
<evidence type="ECO:0000259" key="2">
    <source>
        <dbReference type="Pfam" id="PF07969"/>
    </source>
</evidence>
<dbReference type="InterPro" id="IPR011059">
    <property type="entry name" value="Metal-dep_hydrolase_composite"/>
</dbReference>
<feature type="domain" description="Amidohydrolase 3" evidence="2">
    <location>
        <begin position="88"/>
        <end position="563"/>
    </location>
</feature>
<dbReference type="SUPFAM" id="SSF51338">
    <property type="entry name" value="Composite domain of metallo-dependent hydrolases"/>
    <property type="match status" value="1"/>
</dbReference>
<dbReference type="AlphaFoldDB" id="S4Y8H6"/>
<dbReference type="PANTHER" id="PTHR22642">
    <property type="entry name" value="IMIDAZOLONEPROPIONASE"/>
    <property type="match status" value="1"/>
</dbReference>
<proteinExistence type="predicted"/>
<dbReference type="PATRIC" id="fig|1254432.3.peg.11086"/>
<evidence type="ECO:0000313" key="4">
    <source>
        <dbReference type="Proteomes" id="UP000014803"/>
    </source>
</evidence>
<dbReference type="Gene3D" id="2.30.40.10">
    <property type="entry name" value="Urease, subunit C, domain 1"/>
    <property type="match status" value="1"/>
</dbReference>
<evidence type="ECO:0000256" key="1">
    <source>
        <dbReference type="SAM" id="SignalP"/>
    </source>
</evidence>
<dbReference type="Gene3D" id="3.10.310.70">
    <property type="match status" value="1"/>
</dbReference>
<dbReference type="PANTHER" id="PTHR22642:SF2">
    <property type="entry name" value="PROTEIN LONG AFTER FAR-RED 3"/>
    <property type="match status" value="1"/>
</dbReference>
<feature type="chain" id="PRO_5004526084" description="Amidohydrolase 3 domain-containing protein" evidence="1">
    <location>
        <begin position="22"/>
        <end position="573"/>
    </location>
</feature>
<dbReference type="RefSeq" id="WP_020741658.1">
    <property type="nucleotide sequence ID" value="NC_021658.1"/>
</dbReference>
<protein>
    <recommendedName>
        <fullName evidence="2">Amidohydrolase 3 domain-containing protein</fullName>
    </recommendedName>
</protein>
<accession>S4Y8H6</accession>
<dbReference type="eggNOG" id="COG1574">
    <property type="taxonomic scope" value="Bacteria"/>
</dbReference>
<dbReference type="Pfam" id="PF07969">
    <property type="entry name" value="Amidohydro_3"/>
    <property type="match status" value="1"/>
</dbReference>
<dbReference type="HOGENOM" id="CLU_009942_1_0_7"/>
<dbReference type="Gene3D" id="3.20.20.140">
    <property type="entry name" value="Metal-dependent hydrolases"/>
    <property type="match status" value="1"/>
</dbReference>
<dbReference type="KEGG" id="scu:SCE1572_49140"/>
<dbReference type="InterPro" id="IPR013108">
    <property type="entry name" value="Amidohydro_3"/>
</dbReference>
<dbReference type="InterPro" id="IPR032466">
    <property type="entry name" value="Metal_Hydrolase"/>
</dbReference>